<dbReference type="Pfam" id="PF00563">
    <property type="entry name" value="EAL"/>
    <property type="match status" value="1"/>
</dbReference>
<feature type="transmembrane region" description="Helical" evidence="1">
    <location>
        <begin position="272"/>
        <end position="293"/>
    </location>
</feature>
<dbReference type="SMART" id="SM00052">
    <property type="entry name" value="EAL"/>
    <property type="match status" value="1"/>
</dbReference>
<dbReference type="Gene3D" id="3.20.20.450">
    <property type="entry name" value="EAL domain"/>
    <property type="match status" value="1"/>
</dbReference>
<reference evidence="5 6" key="1">
    <citation type="submission" date="2018-04" db="EMBL/GenBank/DDBJ databases">
        <title>Genomic Encyclopedia of Archaeal and Bacterial Type Strains, Phase II (KMG-II): from individual species to whole genera.</title>
        <authorList>
            <person name="Goeker M."/>
        </authorList>
    </citation>
    <scope>NUCLEOTIDE SEQUENCE [LARGE SCALE GENOMIC DNA]</scope>
    <source>
        <strain evidence="5 6">DSM 25521</strain>
    </source>
</reference>
<feature type="domain" description="GGDEF" evidence="4">
    <location>
        <begin position="512"/>
        <end position="644"/>
    </location>
</feature>
<gene>
    <name evidence="5" type="ORF">C8P69_10951</name>
</gene>
<dbReference type="CDD" id="cd01949">
    <property type="entry name" value="GGDEF"/>
    <property type="match status" value="1"/>
</dbReference>
<dbReference type="CDD" id="cd00130">
    <property type="entry name" value="PAS"/>
    <property type="match status" value="1"/>
</dbReference>
<dbReference type="RefSeq" id="WP_170118293.1">
    <property type="nucleotide sequence ID" value="NZ_PZZL01000009.1"/>
</dbReference>
<dbReference type="Gene3D" id="3.30.450.20">
    <property type="entry name" value="PAS domain"/>
    <property type="match status" value="1"/>
</dbReference>
<dbReference type="InterPro" id="IPR000014">
    <property type="entry name" value="PAS"/>
</dbReference>
<feature type="domain" description="EAL" evidence="3">
    <location>
        <begin position="653"/>
        <end position="903"/>
    </location>
</feature>
<evidence type="ECO:0000313" key="5">
    <source>
        <dbReference type="EMBL" id="PTM51764.1"/>
    </source>
</evidence>
<dbReference type="SUPFAM" id="SSF55073">
    <property type="entry name" value="Nucleotide cyclase"/>
    <property type="match status" value="1"/>
</dbReference>
<dbReference type="PANTHER" id="PTHR44757:SF2">
    <property type="entry name" value="BIOFILM ARCHITECTURE MAINTENANCE PROTEIN MBAA"/>
    <property type="match status" value="1"/>
</dbReference>
<dbReference type="Proteomes" id="UP000241808">
    <property type="component" value="Unassembled WGS sequence"/>
</dbReference>
<keyword evidence="6" id="KW-1185">Reference proteome</keyword>
<dbReference type="InterPro" id="IPR001610">
    <property type="entry name" value="PAC"/>
</dbReference>
<dbReference type="CDD" id="cd18774">
    <property type="entry name" value="PDC2_HK_sensor"/>
    <property type="match status" value="1"/>
</dbReference>
<name>A0A2T4YYE5_9HYPH</name>
<dbReference type="InterPro" id="IPR000160">
    <property type="entry name" value="GGDEF_dom"/>
</dbReference>
<dbReference type="InterPro" id="IPR035965">
    <property type="entry name" value="PAS-like_dom_sf"/>
</dbReference>
<dbReference type="PANTHER" id="PTHR44757">
    <property type="entry name" value="DIGUANYLATE CYCLASE DGCP"/>
    <property type="match status" value="1"/>
</dbReference>
<dbReference type="Gene3D" id="3.30.70.270">
    <property type="match status" value="1"/>
</dbReference>
<dbReference type="Gene3D" id="6.10.340.10">
    <property type="match status" value="1"/>
</dbReference>
<dbReference type="EMBL" id="PZZL01000009">
    <property type="protein sequence ID" value="PTM51764.1"/>
    <property type="molecule type" value="Genomic_DNA"/>
</dbReference>
<evidence type="ECO:0000256" key="1">
    <source>
        <dbReference type="SAM" id="Phobius"/>
    </source>
</evidence>
<dbReference type="Pfam" id="PF00990">
    <property type="entry name" value="GGDEF"/>
    <property type="match status" value="1"/>
</dbReference>
<dbReference type="PROSITE" id="PS50113">
    <property type="entry name" value="PAC"/>
    <property type="match status" value="1"/>
</dbReference>
<evidence type="ECO:0000259" key="3">
    <source>
        <dbReference type="PROSITE" id="PS50883"/>
    </source>
</evidence>
<comment type="caution">
    <text evidence="5">The sequence shown here is derived from an EMBL/GenBank/DDBJ whole genome shotgun (WGS) entry which is preliminary data.</text>
</comment>
<dbReference type="InterPro" id="IPR013655">
    <property type="entry name" value="PAS_fold_3"/>
</dbReference>
<accession>A0A2T4YYE5</accession>
<keyword evidence="1" id="KW-0812">Transmembrane</keyword>
<dbReference type="InterPro" id="IPR001633">
    <property type="entry name" value="EAL_dom"/>
</dbReference>
<dbReference type="PROSITE" id="PS50883">
    <property type="entry name" value="EAL"/>
    <property type="match status" value="1"/>
</dbReference>
<dbReference type="Pfam" id="PF08447">
    <property type="entry name" value="PAS_3"/>
    <property type="match status" value="1"/>
</dbReference>
<evidence type="ECO:0000259" key="2">
    <source>
        <dbReference type="PROSITE" id="PS50113"/>
    </source>
</evidence>
<keyword evidence="1" id="KW-0472">Membrane</keyword>
<evidence type="ECO:0000313" key="6">
    <source>
        <dbReference type="Proteomes" id="UP000241808"/>
    </source>
</evidence>
<dbReference type="CDD" id="cd01948">
    <property type="entry name" value="EAL"/>
    <property type="match status" value="1"/>
</dbReference>
<dbReference type="SMART" id="SM00267">
    <property type="entry name" value="GGDEF"/>
    <property type="match status" value="1"/>
</dbReference>
<dbReference type="InterPro" id="IPR043128">
    <property type="entry name" value="Rev_trsase/Diguanyl_cyclase"/>
</dbReference>
<sequence>MARPGRGLNWYLAGLVLLALVPTLVAAAIAVVQAARGFEAAQSLRLVDTARTLARVVEAELKGGITLLDTLAVVPHHTATGVIDPWALAAERQIGGRLIEEVFSTGRVPEGDGLSPQGVPLPVLRQAVLSARPAVSDLFVDPSTNAPHIAIAVAIARTDEETRLIALVVPPSRLVQLIRRGKGVSSSLVVAVTDSQGRFVARSIDPDGSVGVRAPSWSAGRRLGLDSGTFRTTTIEGVPHVFGFQRLRETTEWVVTVGEPLAAFQARATGHLINLGLIALAAIAMALLAAAWLGRKILRPVKAIAARARLIATGEERPPLSTAERSDIAEFEALRVSLERSEAALRDRAVAAAEAARSVAESERRQHLLATTGALVFWRLSADGQFAITGWKELTGSESPTKDNWLASVHPDDVAMVKRVWGQAITEGDTYEAEYRIRVANGSWLWIRARGTKVPAATGEGFEWVGLLEDIDAFRAAEAQVVHMASHDALTGLANRAFFRERLAALCAQGRKGAAVLCIGLDRFKAVNDTLGHSAGDAVLVAVASRLQGAVAQADVVVRLGGDEFAIIQSDGIQPLAASLLAERLMAAVAEPIEVAAAHTVTLTASVGIALLDEAGAEESLKNADLALDRAKEDGRDRFCFFEPAMDARMKERHRLERDLRRALADGQFLLNHQPIVAVASGALVGFEALLRWRHPERGMVSPADFIPMAEETGLIVPIGRWVLERACEDAARWGNGLKVAVNVSPKQLADRDFPLAVERALSLSGLAPNLLELEITENALMADVEGAMSMMLRLKSLGCCIAMDDFGTGYSSLGYLRTFPFDKVKIDRSFVQDLASARESGAIVRAVTGLCGSLGITSTAEGVETKEQLALLQAEGCDQAQGYLFGRPAPVEDLPALFARFGLRQGSPPLLPSEDSAAA</sequence>
<keyword evidence="1" id="KW-1133">Transmembrane helix</keyword>
<evidence type="ECO:0000259" key="4">
    <source>
        <dbReference type="PROSITE" id="PS50887"/>
    </source>
</evidence>
<organism evidence="5 6">
    <name type="scientific">Phreatobacter oligotrophus</name>
    <dbReference type="NCBI Taxonomy" id="1122261"/>
    <lineage>
        <taxon>Bacteria</taxon>
        <taxon>Pseudomonadati</taxon>
        <taxon>Pseudomonadota</taxon>
        <taxon>Alphaproteobacteria</taxon>
        <taxon>Hyphomicrobiales</taxon>
        <taxon>Phreatobacteraceae</taxon>
        <taxon>Phreatobacter</taxon>
    </lineage>
</organism>
<feature type="domain" description="PAC" evidence="2">
    <location>
        <begin position="431"/>
        <end position="483"/>
    </location>
</feature>
<protein>
    <submittedName>
        <fullName evidence="5">Diguanylate cyclase (GGDEF)-like protein</fullName>
    </submittedName>
</protein>
<dbReference type="NCBIfam" id="TIGR00254">
    <property type="entry name" value="GGDEF"/>
    <property type="match status" value="1"/>
</dbReference>
<dbReference type="InterPro" id="IPR035919">
    <property type="entry name" value="EAL_sf"/>
</dbReference>
<dbReference type="SMART" id="SM00086">
    <property type="entry name" value="PAC"/>
    <property type="match status" value="1"/>
</dbReference>
<dbReference type="PROSITE" id="PS50887">
    <property type="entry name" value="GGDEF"/>
    <property type="match status" value="1"/>
</dbReference>
<dbReference type="AlphaFoldDB" id="A0A2T4YYE5"/>
<dbReference type="SUPFAM" id="SSF141868">
    <property type="entry name" value="EAL domain-like"/>
    <property type="match status" value="1"/>
</dbReference>
<dbReference type="SUPFAM" id="SSF55785">
    <property type="entry name" value="PYP-like sensor domain (PAS domain)"/>
    <property type="match status" value="1"/>
</dbReference>
<dbReference type="InterPro" id="IPR000700">
    <property type="entry name" value="PAS-assoc_C"/>
</dbReference>
<proteinExistence type="predicted"/>
<dbReference type="InterPro" id="IPR029787">
    <property type="entry name" value="Nucleotide_cyclase"/>
</dbReference>
<dbReference type="InterPro" id="IPR052155">
    <property type="entry name" value="Biofilm_reg_signaling"/>
</dbReference>